<sequence length="146" mass="16884">MPHKLPTSLAHLKDLVLDVCLVEQNEISSALCLIRSSPVLERIVFQMFDNDKLPVRQTPANFLDPEGYPDLKLDHLEMLEMYNYSNLPLEMEFVKLIMAKSPVLKKVRIELNDNVSVDEELKMLRDLVRLPFPWASHSANLIFVRP</sequence>
<protein>
    <submittedName>
        <fullName evidence="2">FBD domain-containing protein</fullName>
    </submittedName>
</protein>
<reference evidence="2" key="2">
    <citation type="submission" date="2020-06" db="EMBL/GenBank/DDBJ databases">
        <title>Helianthus annuus Genome sequencing and assembly Release 2.</title>
        <authorList>
            <person name="Gouzy J."/>
            <person name="Langlade N."/>
            <person name="Munos S."/>
        </authorList>
    </citation>
    <scope>NUCLEOTIDE SEQUENCE</scope>
    <source>
        <tissue evidence="2">Leaves</tissue>
    </source>
</reference>
<feature type="domain" description="FBD" evidence="1">
    <location>
        <begin position="70"/>
        <end position="144"/>
    </location>
</feature>
<evidence type="ECO:0000313" key="3">
    <source>
        <dbReference type="Proteomes" id="UP000215914"/>
    </source>
</evidence>
<dbReference type="EMBL" id="MNCJ02000331">
    <property type="protein sequence ID" value="KAF5762137.1"/>
    <property type="molecule type" value="Genomic_DNA"/>
</dbReference>
<gene>
    <name evidence="2" type="ORF">HanXRQr2_Chr16g0773281</name>
</gene>
<name>A0A9K3DX30_HELAN</name>
<evidence type="ECO:0000259" key="1">
    <source>
        <dbReference type="SMART" id="SM00579"/>
    </source>
</evidence>
<dbReference type="Gramene" id="mRNA:HanXRQr2_Chr16g0773281">
    <property type="protein sequence ID" value="mRNA:HanXRQr2_Chr16g0773281"/>
    <property type="gene ID" value="HanXRQr2_Chr16g0773281"/>
</dbReference>
<organism evidence="2 3">
    <name type="scientific">Helianthus annuus</name>
    <name type="common">Common sunflower</name>
    <dbReference type="NCBI Taxonomy" id="4232"/>
    <lineage>
        <taxon>Eukaryota</taxon>
        <taxon>Viridiplantae</taxon>
        <taxon>Streptophyta</taxon>
        <taxon>Embryophyta</taxon>
        <taxon>Tracheophyta</taxon>
        <taxon>Spermatophyta</taxon>
        <taxon>Magnoliopsida</taxon>
        <taxon>eudicotyledons</taxon>
        <taxon>Gunneridae</taxon>
        <taxon>Pentapetalae</taxon>
        <taxon>asterids</taxon>
        <taxon>campanulids</taxon>
        <taxon>Asterales</taxon>
        <taxon>Asteraceae</taxon>
        <taxon>Asteroideae</taxon>
        <taxon>Heliantheae alliance</taxon>
        <taxon>Heliantheae</taxon>
        <taxon>Helianthus</taxon>
    </lineage>
</organism>
<keyword evidence="3" id="KW-1185">Reference proteome</keyword>
<proteinExistence type="predicted"/>
<dbReference type="AlphaFoldDB" id="A0A9K3DX30"/>
<dbReference type="InterPro" id="IPR006566">
    <property type="entry name" value="FBD"/>
</dbReference>
<evidence type="ECO:0000313" key="2">
    <source>
        <dbReference type="EMBL" id="KAF5762137.1"/>
    </source>
</evidence>
<accession>A0A9K3DX30</accession>
<dbReference type="Proteomes" id="UP000215914">
    <property type="component" value="Unassembled WGS sequence"/>
</dbReference>
<comment type="caution">
    <text evidence="2">The sequence shown here is derived from an EMBL/GenBank/DDBJ whole genome shotgun (WGS) entry which is preliminary data.</text>
</comment>
<reference evidence="2" key="1">
    <citation type="journal article" date="2017" name="Nature">
        <title>The sunflower genome provides insights into oil metabolism, flowering and Asterid evolution.</title>
        <authorList>
            <person name="Badouin H."/>
            <person name="Gouzy J."/>
            <person name="Grassa C.J."/>
            <person name="Murat F."/>
            <person name="Staton S.E."/>
            <person name="Cottret L."/>
            <person name="Lelandais-Briere C."/>
            <person name="Owens G.L."/>
            <person name="Carrere S."/>
            <person name="Mayjonade B."/>
            <person name="Legrand L."/>
            <person name="Gill N."/>
            <person name="Kane N.C."/>
            <person name="Bowers J.E."/>
            <person name="Hubner S."/>
            <person name="Bellec A."/>
            <person name="Berard A."/>
            <person name="Berges H."/>
            <person name="Blanchet N."/>
            <person name="Boniface M.C."/>
            <person name="Brunel D."/>
            <person name="Catrice O."/>
            <person name="Chaidir N."/>
            <person name="Claudel C."/>
            <person name="Donnadieu C."/>
            <person name="Faraut T."/>
            <person name="Fievet G."/>
            <person name="Helmstetter N."/>
            <person name="King M."/>
            <person name="Knapp S.J."/>
            <person name="Lai Z."/>
            <person name="Le Paslier M.C."/>
            <person name="Lippi Y."/>
            <person name="Lorenzon L."/>
            <person name="Mandel J.R."/>
            <person name="Marage G."/>
            <person name="Marchand G."/>
            <person name="Marquand E."/>
            <person name="Bret-Mestries E."/>
            <person name="Morien E."/>
            <person name="Nambeesan S."/>
            <person name="Nguyen T."/>
            <person name="Pegot-Espagnet P."/>
            <person name="Pouilly N."/>
            <person name="Raftis F."/>
            <person name="Sallet E."/>
            <person name="Schiex T."/>
            <person name="Thomas J."/>
            <person name="Vandecasteele C."/>
            <person name="Vares D."/>
            <person name="Vear F."/>
            <person name="Vautrin S."/>
            <person name="Crespi M."/>
            <person name="Mangin B."/>
            <person name="Burke J.M."/>
            <person name="Salse J."/>
            <person name="Munos S."/>
            <person name="Vincourt P."/>
            <person name="Rieseberg L.H."/>
            <person name="Langlade N.B."/>
        </authorList>
    </citation>
    <scope>NUCLEOTIDE SEQUENCE</scope>
    <source>
        <tissue evidence="2">Leaves</tissue>
    </source>
</reference>
<dbReference type="SMART" id="SM00579">
    <property type="entry name" value="FBD"/>
    <property type="match status" value="1"/>
</dbReference>
<dbReference type="Pfam" id="PF08387">
    <property type="entry name" value="FBD"/>
    <property type="match status" value="1"/>
</dbReference>